<reference evidence="2" key="1">
    <citation type="submission" date="2021-01" db="EMBL/GenBank/DDBJ databases">
        <title>Marivirga sp. nov., isolated from intertidal surface sediments.</title>
        <authorList>
            <person name="Zhang M."/>
        </authorList>
    </citation>
    <scope>NUCLEOTIDE SEQUENCE</scope>
    <source>
        <strain evidence="2">SM1354</strain>
    </source>
</reference>
<sequence>MNIKSLVKVALGTILFFMFSACDDETNNLLPDEMPFPQPFNRTINLTLPAYQQVQFDNHLYLNDIGLKGVVVVRLGENQYAAYERTCPVEPDSTCAIVTYTNSGAGSSYLSCECGEAVYRDYSGEPSKSPEPRKLREYASFLSGSSLTIESTIVN</sequence>
<keyword evidence="3" id="KW-1185">Reference proteome</keyword>
<protein>
    <recommendedName>
        <fullName evidence="4">Rieske domain-containing protein</fullName>
    </recommendedName>
</protein>
<dbReference type="InterPro" id="IPR036922">
    <property type="entry name" value="Rieske_2Fe-2S_sf"/>
</dbReference>
<accession>A0A937ACR8</accession>
<gene>
    <name evidence="2" type="ORF">JKP34_01165</name>
</gene>
<proteinExistence type="predicted"/>
<feature type="chain" id="PRO_5037345643" description="Rieske domain-containing protein" evidence="1">
    <location>
        <begin position="24"/>
        <end position="155"/>
    </location>
</feature>
<dbReference type="Gene3D" id="2.102.10.10">
    <property type="entry name" value="Rieske [2Fe-2S] iron-sulphur domain"/>
    <property type="match status" value="1"/>
</dbReference>
<feature type="signal peptide" evidence="1">
    <location>
        <begin position="1"/>
        <end position="23"/>
    </location>
</feature>
<dbReference type="EMBL" id="JAERQG010000001">
    <property type="protein sequence ID" value="MBL0763838.1"/>
    <property type="molecule type" value="Genomic_DNA"/>
</dbReference>
<keyword evidence="1" id="KW-0732">Signal</keyword>
<evidence type="ECO:0000256" key="1">
    <source>
        <dbReference type="SAM" id="SignalP"/>
    </source>
</evidence>
<name>A0A937ACR8_9BACT</name>
<dbReference type="Proteomes" id="UP000642920">
    <property type="component" value="Unassembled WGS sequence"/>
</dbReference>
<evidence type="ECO:0000313" key="2">
    <source>
        <dbReference type="EMBL" id="MBL0763838.1"/>
    </source>
</evidence>
<dbReference type="AlphaFoldDB" id="A0A937ACR8"/>
<dbReference type="RefSeq" id="WP_201916856.1">
    <property type="nucleotide sequence ID" value="NZ_JAERQG010000001.1"/>
</dbReference>
<dbReference type="PROSITE" id="PS51257">
    <property type="entry name" value="PROKAR_LIPOPROTEIN"/>
    <property type="match status" value="1"/>
</dbReference>
<organism evidence="2 3">
    <name type="scientific">Marivirga atlantica</name>
    <dbReference type="NCBI Taxonomy" id="1548457"/>
    <lineage>
        <taxon>Bacteria</taxon>
        <taxon>Pseudomonadati</taxon>
        <taxon>Bacteroidota</taxon>
        <taxon>Cytophagia</taxon>
        <taxon>Cytophagales</taxon>
        <taxon>Marivirgaceae</taxon>
        <taxon>Marivirga</taxon>
    </lineage>
</organism>
<evidence type="ECO:0008006" key="4">
    <source>
        <dbReference type="Google" id="ProtNLM"/>
    </source>
</evidence>
<dbReference type="GO" id="GO:0051537">
    <property type="term" value="F:2 iron, 2 sulfur cluster binding"/>
    <property type="evidence" value="ECO:0007669"/>
    <property type="project" value="InterPro"/>
</dbReference>
<comment type="caution">
    <text evidence="2">The sequence shown here is derived from an EMBL/GenBank/DDBJ whole genome shotgun (WGS) entry which is preliminary data.</text>
</comment>
<evidence type="ECO:0000313" key="3">
    <source>
        <dbReference type="Proteomes" id="UP000642920"/>
    </source>
</evidence>